<sequence length="80" mass="8853">MNAFSQSEIEHFDYCDDDSITSDAPSDEDIVFLMKEKNDLIEEASSDESSIKSFVEGDAISGLSNPDVKAIVNICKLFLK</sequence>
<name>A0A4Y2FS58_ARAVE</name>
<organism evidence="1 2">
    <name type="scientific">Araneus ventricosus</name>
    <name type="common">Orbweaver spider</name>
    <name type="synonym">Epeira ventricosa</name>
    <dbReference type="NCBI Taxonomy" id="182803"/>
    <lineage>
        <taxon>Eukaryota</taxon>
        <taxon>Metazoa</taxon>
        <taxon>Ecdysozoa</taxon>
        <taxon>Arthropoda</taxon>
        <taxon>Chelicerata</taxon>
        <taxon>Arachnida</taxon>
        <taxon>Araneae</taxon>
        <taxon>Araneomorphae</taxon>
        <taxon>Entelegynae</taxon>
        <taxon>Araneoidea</taxon>
        <taxon>Araneidae</taxon>
        <taxon>Araneus</taxon>
    </lineage>
</organism>
<accession>A0A4Y2FS58</accession>
<dbReference type="AlphaFoldDB" id="A0A4Y2FS58"/>
<protein>
    <submittedName>
        <fullName evidence="1">Uncharacterized protein</fullName>
    </submittedName>
</protein>
<gene>
    <name evidence="1" type="ORF">AVEN_139888_1</name>
</gene>
<keyword evidence="2" id="KW-1185">Reference proteome</keyword>
<evidence type="ECO:0000313" key="2">
    <source>
        <dbReference type="Proteomes" id="UP000499080"/>
    </source>
</evidence>
<dbReference type="Proteomes" id="UP000499080">
    <property type="component" value="Unassembled WGS sequence"/>
</dbReference>
<proteinExistence type="predicted"/>
<comment type="caution">
    <text evidence="1">The sequence shown here is derived from an EMBL/GenBank/DDBJ whole genome shotgun (WGS) entry which is preliminary data.</text>
</comment>
<evidence type="ECO:0000313" key="1">
    <source>
        <dbReference type="EMBL" id="GBM42454.1"/>
    </source>
</evidence>
<reference evidence="1 2" key="1">
    <citation type="journal article" date="2019" name="Sci. Rep.">
        <title>Orb-weaving spider Araneus ventricosus genome elucidates the spidroin gene catalogue.</title>
        <authorList>
            <person name="Kono N."/>
            <person name="Nakamura H."/>
            <person name="Ohtoshi R."/>
            <person name="Moran D.A.P."/>
            <person name="Shinohara A."/>
            <person name="Yoshida Y."/>
            <person name="Fujiwara M."/>
            <person name="Mori M."/>
            <person name="Tomita M."/>
            <person name="Arakawa K."/>
        </authorList>
    </citation>
    <scope>NUCLEOTIDE SEQUENCE [LARGE SCALE GENOMIC DNA]</scope>
</reference>
<dbReference type="EMBL" id="BGPR01000996">
    <property type="protein sequence ID" value="GBM42454.1"/>
    <property type="molecule type" value="Genomic_DNA"/>
</dbReference>